<evidence type="ECO:0000256" key="6">
    <source>
        <dbReference type="ARBA" id="ARBA00022763"/>
    </source>
</evidence>
<dbReference type="SUPFAM" id="SSF47807">
    <property type="entry name" value="5' to 3' exonuclease, C-terminal subdomain"/>
    <property type="match status" value="1"/>
</dbReference>
<dbReference type="Gene3D" id="3.40.50.1010">
    <property type="entry name" value="5'-nuclease"/>
    <property type="match status" value="1"/>
</dbReference>
<dbReference type="Pfam" id="PF02739">
    <property type="entry name" value="5_3_exonuc_N"/>
    <property type="match status" value="1"/>
</dbReference>
<dbReference type="EMBL" id="PFEA01000054">
    <property type="protein sequence ID" value="PJE59596.1"/>
    <property type="molecule type" value="Genomic_DNA"/>
</dbReference>
<comment type="similarity">
    <text evidence="1">Belongs to the DNA polymerase type-A family.</text>
</comment>
<dbReference type="GO" id="GO:0006261">
    <property type="term" value="P:DNA-templated DNA replication"/>
    <property type="evidence" value="ECO:0007669"/>
    <property type="project" value="InterPro"/>
</dbReference>
<evidence type="ECO:0000256" key="8">
    <source>
        <dbReference type="ARBA" id="ARBA00023125"/>
    </source>
</evidence>
<evidence type="ECO:0000256" key="2">
    <source>
        <dbReference type="ARBA" id="ARBA00012417"/>
    </source>
</evidence>
<dbReference type="FunFam" id="1.10.150.20:FF:000003">
    <property type="entry name" value="DNA polymerase I"/>
    <property type="match status" value="1"/>
</dbReference>
<evidence type="ECO:0000256" key="1">
    <source>
        <dbReference type="ARBA" id="ARBA00007705"/>
    </source>
</evidence>
<dbReference type="InterPro" id="IPR020046">
    <property type="entry name" value="5-3_exonucl_a-hlix_arch_N"/>
</dbReference>
<dbReference type="SMART" id="SM00482">
    <property type="entry name" value="POLAc"/>
    <property type="match status" value="1"/>
</dbReference>
<dbReference type="PRINTS" id="PR00868">
    <property type="entry name" value="DNAPOLI"/>
</dbReference>
<dbReference type="InterPro" id="IPR008918">
    <property type="entry name" value="HhH2"/>
</dbReference>
<dbReference type="Gene3D" id="3.30.70.370">
    <property type="match status" value="1"/>
</dbReference>
<name>A0A2M8KI43_9BACT</name>
<dbReference type="InterPro" id="IPR002421">
    <property type="entry name" value="5-3_exonuclease"/>
</dbReference>
<dbReference type="PANTHER" id="PTHR10133">
    <property type="entry name" value="DNA POLYMERASE I"/>
    <property type="match status" value="1"/>
</dbReference>
<evidence type="ECO:0000256" key="7">
    <source>
        <dbReference type="ARBA" id="ARBA00022932"/>
    </source>
</evidence>
<evidence type="ECO:0000256" key="5">
    <source>
        <dbReference type="ARBA" id="ARBA00022705"/>
    </source>
</evidence>
<dbReference type="GO" id="GO:0003887">
    <property type="term" value="F:DNA-directed DNA polymerase activity"/>
    <property type="evidence" value="ECO:0007669"/>
    <property type="project" value="UniProtKB-KW"/>
</dbReference>
<dbReference type="CDD" id="cd08637">
    <property type="entry name" value="DNA_pol_A_pol_I_C"/>
    <property type="match status" value="1"/>
</dbReference>
<dbReference type="InterPro" id="IPR020045">
    <property type="entry name" value="DNA_polI_H3TH"/>
</dbReference>
<dbReference type="GO" id="GO:0003677">
    <property type="term" value="F:DNA binding"/>
    <property type="evidence" value="ECO:0007669"/>
    <property type="project" value="UniProtKB-KW"/>
</dbReference>
<dbReference type="FunFam" id="1.20.1060.10:FF:000001">
    <property type="entry name" value="DNA polymerase I"/>
    <property type="match status" value="1"/>
</dbReference>
<dbReference type="InterPro" id="IPR036279">
    <property type="entry name" value="5-3_exonuclease_C_sf"/>
</dbReference>
<evidence type="ECO:0000313" key="14">
    <source>
        <dbReference type="Proteomes" id="UP000231086"/>
    </source>
</evidence>
<proteinExistence type="inferred from homology"/>
<dbReference type="CDD" id="cd09859">
    <property type="entry name" value="PIN_53EXO"/>
    <property type="match status" value="1"/>
</dbReference>
<evidence type="ECO:0000313" key="13">
    <source>
        <dbReference type="EMBL" id="PJE59596.1"/>
    </source>
</evidence>
<evidence type="ECO:0000259" key="11">
    <source>
        <dbReference type="SMART" id="SM00475"/>
    </source>
</evidence>
<dbReference type="SUPFAM" id="SSF88723">
    <property type="entry name" value="PIN domain-like"/>
    <property type="match status" value="1"/>
</dbReference>
<dbReference type="Pfam" id="PF00476">
    <property type="entry name" value="DNA_pol_A"/>
    <property type="match status" value="1"/>
</dbReference>
<evidence type="ECO:0000256" key="4">
    <source>
        <dbReference type="ARBA" id="ARBA00022695"/>
    </source>
</evidence>
<reference evidence="14" key="1">
    <citation type="submission" date="2017-09" db="EMBL/GenBank/DDBJ databases">
        <title>Depth-based differentiation of microbial function through sediment-hosted aquifers and enrichment of novel symbionts in the deep terrestrial subsurface.</title>
        <authorList>
            <person name="Probst A.J."/>
            <person name="Ladd B."/>
            <person name="Jarett J.K."/>
            <person name="Geller-Mcgrath D.E."/>
            <person name="Sieber C.M.K."/>
            <person name="Emerson J.B."/>
            <person name="Anantharaman K."/>
            <person name="Thomas B.C."/>
            <person name="Malmstrom R."/>
            <person name="Stieglmeier M."/>
            <person name="Klingl A."/>
            <person name="Woyke T."/>
            <person name="Ryan C.M."/>
            <person name="Banfield J.F."/>
        </authorList>
    </citation>
    <scope>NUCLEOTIDE SEQUENCE [LARGE SCALE GENOMIC DNA]</scope>
</reference>
<accession>A0A2M8KI43</accession>
<dbReference type="InterPro" id="IPR043502">
    <property type="entry name" value="DNA/RNA_pol_sf"/>
</dbReference>
<dbReference type="EC" id="2.7.7.7" evidence="2"/>
<protein>
    <recommendedName>
        <fullName evidence="2">DNA-directed DNA polymerase</fullName>
        <ecNumber evidence="2">2.7.7.7</ecNumber>
    </recommendedName>
</protein>
<dbReference type="Gene3D" id="1.10.150.20">
    <property type="entry name" value="5' to 3' exonuclease, C-terminal subdomain"/>
    <property type="match status" value="2"/>
</dbReference>
<dbReference type="SMART" id="SM00279">
    <property type="entry name" value="HhH2"/>
    <property type="match status" value="1"/>
</dbReference>
<dbReference type="FunFam" id="1.10.150.20:FF:000002">
    <property type="entry name" value="DNA polymerase I"/>
    <property type="match status" value="1"/>
</dbReference>
<keyword evidence="9" id="KW-0234">DNA repair</keyword>
<evidence type="ECO:0000256" key="10">
    <source>
        <dbReference type="ARBA" id="ARBA00049244"/>
    </source>
</evidence>
<dbReference type="InterPro" id="IPR001098">
    <property type="entry name" value="DNA-dir_DNA_pol_A_palm_dom"/>
</dbReference>
<dbReference type="SMART" id="SM00475">
    <property type="entry name" value="53EXOc"/>
    <property type="match status" value="1"/>
</dbReference>
<sequence>MPGKKQATKKRLMLIDAHALIHRAFHALPPLNTQQGELVNAVFGFFSILLAAIKQLQPEYIAAAFDLPKPTFRHQEFAGYKATRAKAPDELYAQIQRVEEGLDAFNIPVLAQAGFEADDILGTIVKQLAKTKGLEIYIVTGDLDTLQLVGPKVKVFMPKKGLQDPQIYDLDAVKERFDLPPERLVDFKGLKGDPSDNIPGVPGIGEKTAAKLLQEFGSLKTLYQKLDGADLPAKLKEKLTTYRDQAFFSQRLAQIRQDAPLTFSLSQAVWRDFDRQKAATFFTNLKFNSLVARLQTLLGEEKKPAVLPPVKKENPTLAQIDQLYKQGLFSPKIWQLEKDLFPVLRAMEQAGILLDAPYLRQIGQKVAQDMAVLEKKIYRSAGARFNPNSPQQLSAILFDRLKINVAGLKKTPGKVISTALPELLKLMNEHPIIAAIIKYRELAKLKNTYIDALPRLVAADERIHTEFDQLGTATGRLSSKNPNLQNIPGKTALGNKIRSAFLAPRGWLLLSADYSQIELRVVASIAHDREMIKLLQSGHDIHVSTAAAVFGVSEKEVTANQRKAAKVLNFGMIYGMSIAGFAQTAGLSRTQAKEFMQKYFQTFAGVAGYIEQTKKAVQKNGYVQTIFGRQRLIPEINSSTWNLRAAAERMAINMPVQGTAADIIKMAMVAADKAITKQGLRQQIKMILQVHDELVFEVYAPQEAPARKIVQTAMEGVSGLCVPLIVEIKTGTRWGKMAL</sequence>
<keyword evidence="3" id="KW-0808">Transferase</keyword>
<keyword evidence="7" id="KW-0239">DNA-directed DNA polymerase</keyword>
<comment type="catalytic activity">
    <reaction evidence="10">
        <text>DNA(n) + a 2'-deoxyribonucleoside 5'-triphosphate = DNA(n+1) + diphosphate</text>
        <dbReference type="Rhea" id="RHEA:22508"/>
        <dbReference type="Rhea" id="RHEA-COMP:17339"/>
        <dbReference type="Rhea" id="RHEA-COMP:17340"/>
        <dbReference type="ChEBI" id="CHEBI:33019"/>
        <dbReference type="ChEBI" id="CHEBI:61560"/>
        <dbReference type="ChEBI" id="CHEBI:173112"/>
        <dbReference type="EC" id="2.7.7.7"/>
    </reaction>
</comment>
<dbReference type="Proteomes" id="UP000231086">
    <property type="component" value="Unassembled WGS sequence"/>
</dbReference>
<keyword evidence="4" id="KW-0548">Nucleotidyltransferase</keyword>
<dbReference type="AlphaFoldDB" id="A0A2M8KI43"/>
<evidence type="ECO:0000256" key="3">
    <source>
        <dbReference type="ARBA" id="ARBA00022679"/>
    </source>
</evidence>
<keyword evidence="5" id="KW-0235">DNA replication</keyword>
<dbReference type="Pfam" id="PF01367">
    <property type="entry name" value="5_3_exonuc"/>
    <property type="match status" value="1"/>
</dbReference>
<dbReference type="SUPFAM" id="SSF56672">
    <property type="entry name" value="DNA/RNA polymerases"/>
    <property type="match status" value="1"/>
</dbReference>
<dbReference type="CDD" id="cd09898">
    <property type="entry name" value="H3TH_53EXO"/>
    <property type="match status" value="1"/>
</dbReference>
<keyword evidence="6" id="KW-0227">DNA damage</keyword>
<dbReference type="Gene3D" id="1.20.1060.10">
    <property type="entry name" value="Taq DNA Polymerase, Chain T, domain 4"/>
    <property type="match status" value="1"/>
</dbReference>
<dbReference type="GO" id="GO:0008409">
    <property type="term" value="F:5'-3' exonuclease activity"/>
    <property type="evidence" value="ECO:0007669"/>
    <property type="project" value="InterPro"/>
</dbReference>
<keyword evidence="8" id="KW-0238">DNA-binding</keyword>
<dbReference type="PANTHER" id="PTHR10133:SF27">
    <property type="entry name" value="DNA POLYMERASE NU"/>
    <property type="match status" value="1"/>
</dbReference>
<dbReference type="GO" id="GO:0006302">
    <property type="term" value="P:double-strand break repair"/>
    <property type="evidence" value="ECO:0007669"/>
    <property type="project" value="TreeGrafter"/>
</dbReference>
<gene>
    <name evidence="13" type="ORF">COU85_02875</name>
</gene>
<comment type="caution">
    <text evidence="13">The sequence shown here is derived from an EMBL/GenBank/DDBJ whole genome shotgun (WGS) entry which is preliminary data.</text>
</comment>
<dbReference type="InterPro" id="IPR002298">
    <property type="entry name" value="DNA_polymerase_A"/>
</dbReference>
<evidence type="ECO:0000256" key="9">
    <source>
        <dbReference type="ARBA" id="ARBA00023204"/>
    </source>
</evidence>
<organism evidence="13 14">
    <name type="scientific">Candidatus Portnoybacteria bacterium CG10_big_fil_rev_8_21_14_0_10_44_7</name>
    <dbReference type="NCBI Taxonomy" id="1974816"/>
    <lineage>
        <taxon>Bacteria</taxon>
        <taxon>Candidatus Portnoyibacteriota</taxon>
    </lineage>
</organism>
<feature type="domain" description="5'-3' exonuclease" evidence="11">
    <location>
        <begin position="10"/>
        <end position="271"/>
    </location>
</feature>
<evidence type="ECO:0000259" key="12">
    <source>
        <dbReference type="SMART" id="SM00482"/>
    </source>
</evidence>
<dbReference type="InterPro" id="IPR029060">
    <property type="entry name" value="PIN-like_dom_sf"/>
</dbReference>
<feature type="domain" description="DNA-directed DNA polymerase family A palm" evidence="12">
    <location>
        <begin position="494"/>
        <end position="702"/>
    </location>
</feature>